<evidence type="ECO:0008006" key="4">
    <source>
        <dbReference type="Google" id="ProtNLM"/>
    </source>
</evidence>
<dbReference type="EMBL" id="QNTQ01000004">
    <property type="protein sequence ID" value="RBI86616.1"/>
    <property type="molecule type" value="Genomic_DNA"/>
</dbReference>
<accession>A0A365UBJ5</accession>
<keyword evidence="1" id="KW-0472">Membrane</keyword>
<name>A0A365UBJ5_9RHOB</name>
<reference evidence="2 3" key="1">
    <citation type="submission" date="2018-07" db="EMBL/GenBank/DDBJ databases">
        <title>Rhodosalinus sp. strain E84T genomic sequence and assembly.</title>
        <authorList>
            <person name="Liu Z.-W."/>
            <person name="Lu D.-C."/>
        </authorList>
    </citation>
    <scope>NUCLEOTIDE SEQUENCE [LARGE SCALE GENOMIC DNA]</scope>
    <source>
        <strain evidence="2 3">E84</strain>
    </source>
</reference>
<organism evidence="2 3">
    <name type="scientific">Rhodosalinus halophilus</name>
    <dbReference type="NCBI Taxonomy" id="2259333"/>
    <lineage>
        <taxon>Bacteria</taxon>
        <taxon>Pseudomonadati</taxon>
        <taxon>Pseudomonadota</taxon>
        <taxon>Alphaproteobacteria</taxon>
        <taxon>Rhodobacterales</taxon>
        <taxon>Paracoccaceae</taxon>
        <taxon>Rhodosalinus</taxon>
    </lineage>
</organism>
<feature type="transmembrane region" description="Helical" evidence="1">
    <location>
        <begin position="49"/>
        <end position="69"/>
    </location>
</feature>
<keyword evidence="1" id="KW-1133">Transmembrane helix</keyword>
<proteinExistence type="predicted"/>
<feature type="transmembrane region" description="Helical" evidence="1">
    <location>
        <begin position="81"/>
        <end position="98"/>
    </location>
</feature>
<keyword evidence="1" id="KW-0812">Transmembrane</keyword>
<dbReference type="AlphaFoldDB" id="A0A365UBJ5"/>
<evidence type="ECO:0000313" key="2">
    <source>
        <dbReference type="EMBL" id="RBI86616.1"/>
    </source>
</evidence>
<gene>
    <name evidence="2" type="ORF">DRV85_04075</name>
</gene>
<evidence type="ECO:0000313" key="3">
    <source>
        <dbReference type="Proteomes" id="UP000253370"/>
    </source>
</evidence>
<keyword evidence="3" id="KW-1185">Reference proteome</keyword>
<sequence length="140" mass="14439">MIATLKILHFLAFSIGIGGGLANMLAGMIGKRSDAAAKPELGKLQARIGLASALALVVLWITGVWLIVARYPQIGALPLSFWLKMAAVVALTATAAKLQLNALAAGQAGTPPPPSQKWLGMLATFFAVLAVIFAAIAFTG</sequence>
<dbReference type="RefSeq" id="WP_113288166.1">
    <property type="nucleotide sequence ID" value="NZ_QNTQ01000004.1"/>
</dbReference>
<evidence type="ECO:0000256" key="1">
    <source>
        <dbReference type="SAM" id="Phobius"/>
    </source>
</evidence>
<protein>
    <recommendedName>
        <fullName evidence="4">DUF2269 family protein</fullName>
    </recommendedName>
</protein>
<feature type="transmembrane region" description="Helical" evidence="1">
    <location>
        <begin position="7"/>
        <end position="29"/>
    </location>
</feature>
<comment type="caution">
    <text evidence="2">The sequence shown here is derived from an EMBL/GenBank/DDBJ whole genome shotgun (WGS) entry which is preliminary data.</text>
</comment>
<feature type="transmembrane region" description="Helical" evidence="1">
    <location>
        <begin position="118"/>
        <end position="138"/>
    </location>
</feature>
<dbReference type="OrthoDB" id="284763at204455"/>
<dbReference type="Proteomes" id="UP000253370">
    <property type="component" value="Unassembled WGS sequence"/>
</dbReference>